<sequence length="655" mass="76605">MNESYIKLIISNSSNHKNSEDAFNYMCQEIYNKPNDEISKEPLGELLYIGILIQRNDKTCNNIKYVKNWIDTCKNLNIHPDITFNENNSEISTLAHKFQLLHEHNLNDDFKVACKRLIIKKKTQDEKGSNKTDCNKTDCKLDADNNQDKIHELDQANNPHTNDIEIKENASGDINFVNIDTNSIELNQIEEKNNNIYFFINSSYYDIEGIIYLIEFPLSISQKYINKKLNLKIKINENNIIEKQKHNNFLTEKNANDLKNIFNYPSPLLNNINWSSTFTSGFSQEKKKSNNNKNTIEEYNNDQNYNQPNNDSDDDEENDNENNYIDTEKNFPLHVNLHNICMSLDKYDEFMQSSNKNNKSYKQIILHKPIIVVKPLNIKCKIVDHYLYVEIENITKNHKIQIFELFSKSINIDNNIFPFSLFPEDTYSFYFPIINFVETITLNSVKIDSKYNIKKNLREYNNKNMIDSPVLSCNEDERNNIHHKYTQQNNIIQKYKNGNEILTLRINNDKTIISLSLKWCIDNSLNNYIWSQYFLEEEIPSQNLFDLEVSFVKEINFSSILIAIFNFYNNSYEDIDLTIKIQDPTNNITNKIHSSLISFNSIIEVGVIKPHQRKAVSVKLLAIMLGAHNVPFAKIFNKFNGKSYFVDLGSIIVTE</sequence>
<reference evidence="3 5" key="2">
    <citation type="submission" date="2019-01" db="EMBL/GenBank/DDBJ databases">
        <authorList>
            <person name="Ramaprasad A."/>
        </authorList>
    </citation>
    <scope>NUCLEOTIDE SEQUENCE [LARGE SCALE GENOMIC DNA]</scope>
</reference>
<evidence type="ECO:0000313" key="3">
    <source>
        <dbReference type="EMBL" id="VEV54434.1"/>
    </source>
</evidence>
<feature type="region of interest" description="Disordered" evidence="1">
    <location>
        <begin position="282"/>
        <end position="325"/>
    </location>
</feature>
<gene>
    <name evidence="3" type="ORF">PVVCY_0100450</name>
    <name evidence="2" type="ORF">YYE_04792</name>
</gene>
<evidence type="ECO:0000313" key="4">
    <source>
        <dbReference type="Proteomes" id="UP000030681"/>
    </source>
</evidence>
<dbReference type="EMBL" id="KL446957">
    <property type="protein sequence ID" value="KEG00281.1"/>
    <property type="molecule type" value="Genomic_DNA"/>
</dbReference>
<dbReference type="KEGG" id="pvv:PVVCY_0100450"/>
<evidence type="ECO:0000313" key="2">
    <source>
        <dbReference type="EMBL" id="KEG00281.1"/>
    </source>
</evidence>
<feature type="compositionally biased region" description="Acidic residues" evidence="1">
    <location>
        <begin position="311"/>
        <end position="320"/>
    </location>
</feature>
<dbReference type="EMBL" id="LR215057">
    <property type="protein sequence ID" value="VEV54434.1"/>
    <property type="molecule type" value="Genomic_DNA"/>
</dbReference>
<evidence type="ECO:0000313" key="5">
    <source>
        <dbReference type="Proteomes" id="UP000290582"/>
    </source>
</evidence>
<dbReference type="Proteomes" id="UP000290582">
    <property type="component" value="Chromosome PVVCY_01"/>
</dbReference>
<name>A0A081I9C3_PLAVN</name>
<accession>A0A081I9C3</accession>
<organism evidence="2 4">
    <name type="scientific">Plasmodium vinckei vinckei</name>
    <dbReference type="NCBI Taxonomy" id="54757"/>
    <lineage>
        <taxon>Eukaryota</taxon>
        <taxon>Sar</taxon>
        <taxon>Alveolata</taxon>
        <taxon>Apicomplexa</taxon>
        <taxon>Aconoidasida</taxon>
        <taxon>Haemosporida</taxon>
        <taxon>Plasmodiidae</taxon>
        <taxon>Plasmodium</taxon>
        <taxon>Plasmodium (Vinckeia)</taxon>
    </lineage>
</organism>
<evidence type="ECO:0000256" key="1">
    <source>
        <dbReference type="SAM" id="MobiDB-lite"/>
    </source>
</evidence>
<dbReference type="GeneID" id="19962998"/>
<dbReference type="VEuPathDB" id="PlasmoDB:PVVCY_0100450"/>
<reference evidence="2 4" key="1">
    <citation type="submission" date="2013-02" db="EMBL/GenBank/DDBJ databases">
        <title>The Genome Sequence of Plasmodium vinckei vinckei.</title>
        <authorList>
            <consortium name="The Broad Institute Genome Sequencing Platform"/>
            <consortium name="The Broad Institute Genome Sequencing Center for Infectious Disease"/>
            <person name="Neafsey D."/>
            <person name="Cheeseman I."/>
            <person name="Volkman S."/>
            <person name="Adams J."/>
            <person name="Walker B."/>
            <person name="Young S.K."/>
            <person name="Zeng Q."/>
            <person name="Gargeya S."/>
            <person name="Fitzgerald M."/>
            <person name="Haas B."/>
            <person name="Abouelleil A."/>
            <person name="Alvarado L."/>
            <person name="Arachchi H.M."/>
            <person name="Berlin A.M."/>
            <person name="Chapman S.B."/>
            <person name="Dewar J."/>
            <person name="Goldberg J."/>
            <person name="Griggs A."/>
            <person name="Gujja S."/>
            <person name="Hansen M."/>
            <person name="Howarth C."/>
            <person name="Imamovic A."/>
            <person name="Larimer J."/>
            <person name="McCowan C."/>
            <person name="Murphy C."/>
            <person name="Neiman D."/>
            <person name="Pearson M."/>
            <person name="Priest M."/>
            <person name="Roberts A."/>
            <person name="Saif S."/>
            <person name="Shea T."/>
            <person name="Sisk P."/>
            <person name="Sykes S."/>
            <person name="Wortman J."/>
            <person name="Nusbaum C."/>
            <person name="Birren B."/>
        </authorList>
    </citation>
    <scope>NUCLEOTIDE SEQUENCE [LARGE SCALE GENOMIC DNA]</scope>
    <source>
        <strain evidence="2">Vinckei</strain>
        <strain evidence="4">vinckei</strain>
    </source>
</reference>
<feature type="compositionally biased region" description="Low complexity" evidence="1">
    <location>
        <begin position="291"/>
        <end position="310"/>
    </location>
</feature>
<dbReference type="OrthoDB" id="378045at2759"/>
<proteinExistence type="predicted"/>
<protein>
    <submittedName>
        <fullName evidence="2">Uncharacterized protein</fullName>
    </submittedName>
</protein>
<dbReference type="RefSeq" id="XP_008626651.1">
    <property type="nucleotide sequence ID" value="XM_008628429.1"/>
</dbReference>
<dbReference type="Proteomes" id="UP000030681">
    <property type="component" value="Unassembled WGS sequence"/>
</dbReference>
<dbReference type="AlphaFoldDB" id="A0A081I9C3"/>